<name>A0ABR4EUY0_9PEZI</name>
<gene>
    <name evidence="8" type="ORF">FJTKL_07045</name>
</gene>
<evidence type="ECO:0000259" key="6">
    <source>
        <dbReference type="Pfam" id="PF01191"/>
    </source>
</evidence>
<dbReference type="Gene3D" id="3.40.1340.10">
    <property type="entry name" value="RNA polymerase, Rpb5, N-terminal domain"/>
    <property type="match status" value="1"/>
</dbReference>
<dbReference type="PIRSF" id="PIRSF000747">
    <property type="entry name" value="RPB5"/>
    <property type="match status" value="1"/>
</dbReference>
<feature type="domain" description="RNA polymerase subunit H/Rpb5 C-terminal" evidence="6">
    <location>
        <begin position="180"/>
        <end position="252"/>
    </location>
</feature>
<dbReference type="SUPFAM" id="SSF53036">
    <property type="entry name" value="Eukaryotic RPB5 N-terminal domain"/>
    <property type="match status" value="1"/>
</dbReference>
<dbReference type="PROSITE" id="PS01110">
    <property type="entry name" value="RNA_POL_H_23KD"/>
    <property type="match status" value="1"/>
</dbReference>
<dbReference type="HAMAP" id="MF_00025">
    <property type="entry name" value="RNApol_Rpo5_RPB5"/>
    <property type="match status" value="1"/>
</dbReference>
<dbReference type="InterPro" id="IPR035913">
    <property type="entry name" value="RPB5-like_sf"/>
</dbReference>
<dbReference type="Proteomes" id="UP001600888">
    <property type="component" value="Unassembled WGS sequence"/>
</dbReference>
<evidence type="ECO:0000256" key="2">
    <source>
        <dbReference type="ARBA" id="ARBA00020809"/>
    </source>
</evidence>
<evidence type="ECO:0000256" key="1">
    <source>
        <dbReference type="ARBA" id="ARBA00004123"/>
    </source>
</evidence>
<accession>A0ABR4EUY0</accession>
<dbReference type="InterPro" id="IPR036710">
    <property type="entry name" value="RNA_pol_Rpb5_N_sf"/>
</dbReference>
<dbReference type="PANTHER" id="PTHR10535:SF0">
    <property type="entry name" value="DNA-DIRECTED RNA POLYMERASES I, II, AND III SUBUNIT RPABC1"/>
    <property type="match status" value="1"/>
</dbReference>
<dbReference type="InterPro" id="IPR000783">
    <property type="entry name" value="RNA_pol_subH/Rpb5_C"/>
</dbReference>
<reference evidence="8 9" key="1">
    <citation type="submission" date="2024-03" db="EMBL/GenBank/DDBJ databases">
        <title>A high-quality draft genome sequence of Diaporthe vaccinii, a causative agent of upright dieback and viscid rot disease in cranberry plants.</title>
        <authorList>
            <person name="Sarrasin M."/>
            <person name="Lang B.F."/>
            <person name="Burger G."/>
        </authorList>
    </citation>
    <scope>NUCLEOTIDE SEQUENCE [LARGE SCALE GENOMIC DNA]</scope>
    <source>
        <strain evidence="8 9">IS7</strain>
    </source>
</reference>
<dbReference type="Gene3D" id="3.90.940.20">
    <property type="entry name" value="RPB5-like RNA polymerase subunit"/>
    <property type="match status" value="1"/>
</dbReference>
<dbReference type="Pfam" id="PF03871">
    <property type="entry name" value="RNA_pol_Rpb5_N"/>
    <property type="match status" value="1"/>
</dbReference>
<sequence>MDEEGQTNREANLKEAVRFWRAWKTVHQMCKDRVCGSKIPLITRHHAITFDGYELTDEEVNPSLDRFKDEYTNHDGSVNRPRLQFSARPSEEMIRKCTAPATPSNPNPETECGEIYVEFMADNQMGVKEIKKFVQTVSAGNFRAGIMVTVGALSPQARKAIGATSAYTQIECFLLEDLLVNITHHDLVPTHVVLSKEEKAALLKRYRLKETQLPRILLKDPISRYYGLRRGQVVKIIRSSETAGRYASYRLCV</sequence>
<dbReference type="EMBL" id="JBAWTH010000025">
    <property type="protein sequence ID" value="KAL2286248.1"/>
    <property type="molecule type" value="Genomic_DNA"/>
</dbReference>
<keyword evidence="9" id="KW-1185">Reference proteome</keyword>
<comment type="subcellular location">
    <subcellularLocation>
        <location evidence="1">Nucleus</location>
    </subcellularLocation>
</comment>
<comment type="similarity">
    <text evidence="5">Belongs to the archaeal Rpo5/eukaryotic RPB5 RNA polymerase subunit family.</text>
</comment>
<feature type="domain" description="RNA polymerase Rpb5 N-terminal" evidence="7">
    <location>
        <begin position="52"/>
        <end position="136"/>
    </location>
</feature>
<evidence type="ECO:0000256" key="4">
    <source>
        <dbReference type="ARBA" id="ARBA00023242"/>
    </source>
</evidence>
<evidence type="ECO:0000256" key="3">
    <source>
        <dbReference type="ARBA" id="ARBA00023163"/>
    </source>
</evidence>
<dbReference type="SUPFAM" id="SSF55287">
    <property type="entry name" value="RPB5-like RNA polymerase subunit"/>
    <property type="match status" value="1"/>
</dbReference>
<keyword evidence="3" id="KW-0804">Transcription</keyword>
<evidence type="ECO:0000313" key="9">
    <source>
        <dbReference type="Proteomes" id="UP001600888"/>
    </source>
</evidence>
<dbReference type="Pfam" id="PF01191">
    <property type="entry name" value="RNA_pol_Rpb5_C"/>
    <property type="match status" value="1"/>
</dbReference>
<dbReference type="PANTHER" id="PTHR10535">
    <property type="entry name" value="DNA-DIRECTED RNA POLYMERASES I, II, AND III SUBUNIT RPABC1"/>
    <property type="match status" value="1"/>
</dbReference>
<comment type="caution">
    <text evidence="8">The sequence shown here is derived from an EMBL/GenBank/DDBJ whole genome shotgun (WGS) entry which is preliminary data.</text>
</comment>
<dbReference type="InterPro" id="IPR020608">
    <property type="entry name" value="RNA_pol_subH/Rpb5_CS"/>
</dbReference>
<evidence type="ECO:0000313" key="8">
    <source>
        <dbReference type="EMBL" id="KAL2286248.1"/>
    </source>
</evidence>
<organism evidence="8 9">
    <name type="scientific">Diaporthe vaccinii</name>
    <dbReference type="NCBI Taxonomy" id="105482"/>
    <lineage>
        <taxon>Eukaryota</taxon>
        <taxon>Fungi</taxon>
        <taxon>Dikarya</taxon>
        <taxon>Ascomycota</taxon>
        <taxon>Pezizomycotina</taxon>
        <taxon>Sordariomycetes</taxon>
        <taxon>Sordariomycetidae</taxon>
        <taxon>Diaporthales</taxon>
        <taxon>Diaporthaceae</taxon>
        <taxon>Diaporthe</taxon>
        <taxon>Diaporthe eres species complex</taxon>
    </lineage>
</organism>
<proteinExistence type="inferred from homology"/>
<protein>
    <recommendedName>
        <fullName evidence="2">DNA-directed RNA polymerases I, II, and III subunit RPABC1</fullName>
    </recommendedName>
</protein>
<evidence type="ECO:0000259" key="7">
    <source>
        <dbReference type="Pfam" id="PF03871"/>
    </source>
</evidence>
<evidence type="ECO:0000256" key="5">
    <source>
        <dbReference type="ARBA" id="ARBA00025765"/>
    </source>
</evidence>
<keyword evidence="4" id="KW-0539">Nucleus</keyword>
<dbReference type="InterPro" id="IPR005571">
    <property type="entry name" value="RNA_pol_Rpb5_N"/>
</dbReference>
<dbReference type="InterPro" id="IPR014381">
    <property type="entry name" value="Arch_Rpo5/euc_Rpb5"/>
</dbReference>